<evidence type="ECO:0000256" key="4">
    <source>
        <dbReference type="ARBA" id="ARBA00019077"/>
    </source>
</evidence>
<dbReference type="GO" id="GO:0005886">
    <property type="term" value="C:plasma membrane"/>
    <property type="evidence" value="ECO:0007669"/>
    <property type="project" value="UniProtKB-SubCell"/>
</dbReference>
<comment type="subcellular location">
    <subcellularLocation>
        <location evidence="8">Cell membrane</location>
    </subcellularLocation>
</comment>
<evidence type="ECO:0000256" key="2">
    <source>
        <dbReference type="ARBA" id="ARBA00004713"/>
    </source>
</evidence>
<reference evidence="10" key="2">
    <citation type="submission" date="2020-09" db="EMBL/GenBank/DDBJ databases">
        <authorList>
            <person name="Sun Q."/>
            <person name="Zhou Y."/>
        </authorList>
    </citation>
    <scope>NUCLEOTIDE SEQUENCE</scope>
    <source>
        <strain evidence="10">CGMCC 1.7081</strain>
    </source>
</reference>
<dbReference type="GO" id="GO:0043842">
    <property type="term" value="F:Kdo transferase activity"/>
    <property type="evidence" value="ECO:0007669"/>
    <property type="project" value="UniProtKB-EC"/>
</dbReference>
<accession>A0A8J3MDC5</accession>
<comment type="catalytic activity">
    <reaction evidence="7 8">
        <text>lipid IVA (E. coli) + CMP-3-deoxy-beta-D-manno-octulosonate = alpha-Kdo-(2-&gt;6)-lipid IVA (E. coli) + CMP + H(+)</text>
        <dbReference type="Rhea" id="RHEA:28066"/>
        <dbReference type="ChEBI" id="CHEBI:15378"/>
        <dbReference type="ChEBI" id="CHEBI:58603"/>
        <dbReference type="ChEBI" id="CHEBI:60364"/>
        <dbReference type="ChEBI" id="CHEBI:60377"/>
        <dbReference type="ChEBI" id="CHEBI:85987"/>
        <dbReference type="EC" id="2.4.99.12"/>
    </reaction>
</comment>
<dbReference type="Proteomes" id="UP000611500">
    <property type="component" value="Unassembled WGS sequence"/>
</dbReference>
<evidence type="ECO:0000313" key="11">
    <source>
        <dbReference type="Proteomes" id="UP000611500"/>
    </source>
</evidence>
<name>A0A8J3MDC5_9RHOB</name>
<feature type="domain" description="3-deoxy-D-manno-octulosonic-acid transferase N-terminal" evidence="9">
    <location>
        <begin position="28"/>
        <end position="193"/>
    </location>
</feature>
<dbReference type="SUPFAM" id="SSF53756">
    <property type="entry name" value="UDP-Glycosyltransferase/glycogen phosphorylase"/>
    <property type="match status" value="1"/>
</dbReference>
<dbReference type="GO" id="GO:0009244">
    <property type="term" value="P:lipopolysaccharide core region biosynthetic process"/>
    <property type="evidence" value="ECO:0007669"/>
    <property type="project" value="UniProtKB-UniRule"/>
</dbReference>
<evidence type="ECO:0000313" key="10">
    <source>
        <dbReference type="EMBL" id="GHG82317.1"/>
    </source>
</evidence>
<dbReference type="UniPathway" id="UPA00958"/>
<sequence>MRLSLGLAAYRALSWRAAQPVQEAPPPRPDGSLLWLHATSAERFSALSDLGQRLCAHRPDVNLLLTVNAGVSPSDPATGHRIEGRAGPVQALISDHPTAVRDFLAHWRPDICLWTGGDLMPNLICMATDEGTEMIIADIGNADLPRRRNGWLSDVTGPCLMRFDALLADTAETAAHLRRLGLPGRKISAMGRLSTGASPPPCPETALNAATQALAGRPLWLAALLDREEIAPVLAAHREALRFQHRLLLVAVPTDPDDSARLISAARDNRLRCADWHGGDPIGEDTQILICDDSSDLGLWYRMAPLTFIGGSLRPGARGNSPYEATALGSAVLYGPHITDHTAAYTRLTTAGAARAVRDMASLTNAVVQLCAPDHAAAMALAGWETLTESAALTDHLIEMIQDRLDRREAAHAHA</sequence>
<keyword evidence="8" id="KW-1003">Cell membrane</keyword>
<evidence type="ECO:0000256" key="5">
    <source>
        <dbReference type="ARBA" id="ARBA00022679"/>
    </source>
</evidence>
<comment type="function">
    <text evidence="1 8">Involved in lipopolysaccharide (LPS) biosynthesis. Catalyzes the transfer of 3-deoxy-D-manno-octulosonate (Kdo) residue(s) from CMP-Kdo to lipid IV(A), the tetraacyldisaccharide-1,4'-bisphosphate precursor of lipid A.</text>
</comment>
<proteinExistence type="inferred from homology"/>
<dbReference type="InterPro" id="IPR039901">
    <property type="entry name" value="Kdotransferase"/>
</dbReference>
<dbReference type="AlphaFoldDB" id="A0A8J3MDC5"/>
<comment type="similarity">
    <text evidence="8">Belongs to the glycosyltransferase group 1 family.</text>
</comment>
<evidence type="ECO:0000256" key="1">
    <source>
        <dbReference type="ARBA" id="ARBA00003394"/>
    </source>
</evidence>
<keyword evidence="8" id="KW-0448">Lipopolysaccharide biosynthesis</keyword>
<gene>
    <name evidence="10" type="ORF">GCM10010961_06760</name>
</gene>
<evidence type="ECO:0000256" key="8">
    <source>
        <dbReference type="RuleBase" id="RU365103"/>
    </source>
</evidence>
<dbReference type="GO" id="GO:0009245">
    <property type="term" value="P:lipid A biosynthetic process"/>
    <property type="evidence" value="ECO:0007669"/>
    <property type="project" value="TreeGrafter"/>
</dbReference>
<dbReference type="InterPro" id="IPR038107">
    <property type="entry name" value="Glycos_transf_N_sf"/>
</dbReference>
<evidence type="ECO:0000259" key="9">
    <source>
        <dbReference type="Pfam" id="PF04413"/>
    </source>
</evidence>
<keyword evidence="11" id="KW-1185">Reference proteome</keyword>
<dbReference type="EC" id="2.4.99.12" evidence="3 8"/>
<dbReference type="PANTHER" id="PTHR42755:SF1">
    <property type="entry name" value="3-DEOXY-D-MANNO-OCTULOSONIC ACID TRANSFERASE, MITOCHONDRIAL-RELATED"/>
    <property type="match status" value="1"/>
</dbReference>
<dbReference type="RefSeq" id="WP_028093445.1">
    <property type="nucleotide sequence ID" value="NZ_BNAP01000002.1"/>
</dbReference>
<dbReference type="Gene3D" id="3.40.50.2000">
    <property type="entry name" value="Glycogen Phosphorylase B"/>
    <property type="match status" value="1"/>
</dbReference>
<dbReference type="Pfam" id="PF04413">
    <property type="entry name" value="Glycos_transf_N"/>
    <property type="match status" value="1"/>
</dbReference>
<evidence type="ECO:0000256" key="3">
    <source>
        <dbReference type="ARBA" id="ARBA00012621"/>
    </source>
</evidence>
<keyword evidence="5 8" id="KW-0808">Transferase</keyword>
<dbReference type="InterPro" id="IPR007507">
    <property type="entry name" value="Glycos_transf_N"/>
</dbReference>
<keyword evidence="8" id="KW-0472">Membrane</keyword>
<dbReference type="PANTHER" id="PTHR42755">
    <property type="entry name" value="3-DEOXY-MANNO-OCTULOSONATE CYTIDYLYLTRANSFERASE"/>
    <property type="match status" value="1"/>
</dbReference>
<evidence type="ECO:0000256" key="7">
    <source>
        <dbReference type="ARBA" id="ARBA00049183"/>
    </source>
</evidence>
<dbReference type="Gene3D" id="3.40.50.11720">
    <property type="entry name" value="3-Deoxy-D-manno-octulosonic-acid transferase, N-terminal domain"/>
    <property type="match status" value="1"/>
</dbReference>
<protein>
    <recommendedName>
        <fullName evidence="4 8">3-deoxy-D-manno-octulosonic acid transferase</fullName>
        <shortName evidence="8">Kdo transferase</shortName>
        <ecNumber evidence="3 8">2.4.99.12</ecNumber>
    </recommendedName>
    <alternativeName>
        <fullName evidence="6 8">Lipid IV(A) 3-deoxy-D-manno-octulosonic acid transferase</fullName>
    </alternativeName>
</protein>
<evidence type="ECO:0000256" key="6">
    <source>
        <dbReference type="ARBA" id="ARBA00031445"/>
    </source>
</evidence>
<reference evidence="10" key="1">
    <citation type="journal article" date="2014" name="Int. J. Syst. Evol. Microbiol.">
        <title>Complete genome sequence of Corynebacterium casei LMG S-19264T (=DSM 44701T), isolated from a smear-ripened cheese.</title>
        <authorList>
            <consortium name="US DOE Joint Genome Institute (JGI-PGF)"/>
            <person name="Walter F."/>
            <person name="Albersmeier A."/>
            <person name="Kalinowski J."/>
            <person name="Ruckert C."/>
        </authorList>
    </citation>
    <scope>NUCLEOTIDE SEQUENCE</scope>
    <source>
        <strain evidence="10">CGMCC 1.7081</strain>
    </source>
</reference>
<dbReference type="EMBL" id="BNAP01000002">
    <property type="protein sequence ID" value="GHG82317.1"/>
    <property type="molecule type" value="Genomic_DNA"/>
</dbReference>
<comment type="pathway">
    <text evidence="2 8">Bacterial outer membrane biogenesis; LPS core biosynthesis.</text>
</comment>
<comment type="caution">
    <text evidence="10">The sequence shown here is derived from an EMBL/GenBank/DDBJ whole genome shotgun (WGS) entry which is preliminary data.</text>
</comment>
<organism evidence="10 11">
    <name type="scientific">Pseudodonghicola xiamenensis</name>
    <dbReference type="NCBI Taxonomy" id="337702"/>
    <lineage>
        <taxon>Bacteria</taxon>
        <taxon>Pseudomonadati</taxon>
        <taxon>Pseudomonadota</taxon>
        <taxon>Alphaproteobacteria</taxon>
        <taxon>Rhodobacterales</taxon>
        <taxon>Paracoccaceae</taxon>
        <taxon>Pseudodonghicola</taxon>
    </lineage>
</organism>